<gene>
    <name evidence="8" type="ordered locus">MTR_2g038420</name>
</gene>
<evidence type="ECO:0000256" key="4">
    <source>
        <dbReference type="ARBA" id="ARBA00024004"/>
    </source>
</evidence>
<accession>G7IIC4</accession>
<dbReference type="Gene3D" id="3.30.40.10">
    <property type="entry name" value="Zinc/RING finger domain, C3HC4 (zinc finger)"/>
    <property type="match status" value="1"/>
</dbReference>
<evidence type="ECO:0000256" key="2">
    <source>
        <dbReference type="ARBA" id="ARBA00022771"/>
    </source>
</evidence>
<proteinExistence type="predicted"/>
<dbReference type="InterPro" id="IPR013083">
    <property type="entry name" value="Znf_RING/FYVE/PHD"/>
</dbReference>
<dbReference type="SMART" id="SM00213">
    <property type="entry name" value="UBQ"/>
    <property type="match status" value="1"/>
</dbReference>
<dbReference type="eggNOG" id="KOG0001">
    <property type="taxonomic scope" value="Eukaryota"/>
</dbReference>
<dbReference type="Gene3D" id="3.10.20.90">
    <property type="entry name" value="Phosphatidylinositol 3-kinase Catalytic Subunit, Chain A, domain 1"/>
    <property type="match status" value="1"/>
</dbReference>
<dbReference type="PANTHER" id="PTHR46632:SF32">
    <property type="entry name" value="SIAH-TYPE DOMAIN-CONTAINING PROTEIN"/>
    <property type="match status" value="1"/>
</dbReference>
<dbReference type="PaxDb" id="3880-AES65367"/>
<name>G7IIC4_MEDTR</name>
<evidence type="ECO:0000313" key="9">
    <source>
        <dbReference type="EnsemblPlants" id="AES65367"/>
    </source>
</evidence>
<keyword evidence="10" id="KW-1185">Reference proteome</keyword>
<organism evidence="8 10">
    <name type="scientific">Medicago truncatula</name>
    <name type="common">Barrel medic</name>
    <name type="synonym">Medicago tribuloides</name>
    <dbReference type="NCBI Taxonomy" id="3880"/>
    <lineage>
        <taxon>Eukaryota</taxon>
        <taxon>Viridiplantae</taxon>
        <taxon>Streptophyta</taxon>
        <taxon>Embryophyta</taxon>
        <taxon>Tracheophyta</taxon>
        <taxon>Spermatophyta</taxon>
        <taxon>Magnoliopsida</taxon>
        <taxon>eudicotyledons</taxon>
        <taxon>Gunneridae</taxon>
        <taxon>Pentapetalae</taxon>
        <taxon>rosids</taxon>
        <taxon>fabids</taxon>
        <taxon>Fabales</taxon>
        <taxon>Fabaceae</taxon>
        <taxon>Papilionoideae</taxon>
        <taxon>50 kb inversion clade</taxon>
        <taxon>NPAAA clade</taxon>
        <taxon>Hologalegina</taxon>
        <taxon>IRL clade</taxon>
        <taxon>Trifolieae</taxon>
        <taxon>Medicago</taxon>
    </lineage>
</organism>
<keyword evidence="3" id="KW-0862">Zinc</keyword>
<accession>A0A0C3V1X7</accession>
<keyword evidence="1" id="KW-0479">Metal-binding</keyword>
<dbReference type="PANTHER" id="PTHR46632">
    <property type="entry name" value="E3 UBIQUITIN-PROTEIN LIGASE SINA-LIKE 4"/>
    <property type="match status" value="1"/>
</dbReference>
<dbReference type="SUPFAM" id="SSF54236">
    <property type="entry name" value="Ubiquitin-like"/>
    <property type="match status" value="1"/>
</dbReference>
<dbReference type="InterPro" id="IPR000626">
    <property type="entry name" value="Ubiquitin-like_dom"/>
</dbReference>
<reference evidence="8 10" key="1">
    <citation type="journal article" date="2011" name="Nature">
        <title>The Medicago genome provides insight into the evolution of rhizobial symbioses.</title>
        <authorList>
            <person name="Young N.D."/>
            <person name="Debelle F."/>
            <person name="Oldroyd G.E."/>
            <person name="Geurts R."/>
            <person name="Cannon S.B."/>
            <person name="Udvardi M.K."/>
            <person name="Benedito V.A."/>
            <person name="Mayer K.F."/>
            <person name="Gouzy J."/>
            <person name="Schoof H."/>
            <person name="Van de Peer Y."/>
            <person name="Proost S."/>
            <person name="Cook D.R."/>
            <person name="Meyers B.C."/>
            <person name="Spannagl M."/>
            <person name="Cheung F."/>
            <person name="De Mita S."/>
            <person name="Krishnakumar V."/>
            <person name="Gundlach H."/>
            <person name="Zhou S."/>
            <person name="Mudge J."/>
            <person name="Bharti A.K."/>
            <person name="Murray J.D."/>
            <person name="Naoumkina M.A."/>
            <person name="Rosen B."/>
            <person name="Silverstein K.A."/>
            <person name="Tang H."/>
            <person name="Rombauts S."/>
            <person name="Zhao P.X."/>
            <person name="Zhou P."/>
            <person name="Barbe V."/>
            <person name="Bardou P."/>
            <person name="Bechner M."/>
            <person name="Bellec A."/>
            <person name="Berger A."/>
            <person name="Berges H."/>
            <person name="Bidwell S."/>
            <person name="Bisseling T."/>
            <person name="Choisne N."/>
            <person name="Couloux A."/>
            <person name="Denny R."/>
            <person name="Deshpande S."/>
            <person name="Dai X."/>
            <person name="Doyle J.J."/>
            <person name="Dudez A.M."/>
            <person name="Farmer A.D."/>
            <person name="Fouteau S."/>
            <person name="Franken C."/>
            <person name="Gibelin C."/>
            <person name="Gish J."/>
            <person name="Goldstein S."/>
            <person name="Gonzalez A.J."/>
            <person name="Green P.J."/>
            <person name="Hallab A."/>
            <person name="Hartog M."/>
            <person name="Hua A."/>
            <person name="Humphray S.J."/>
            <person name="Jeong D.H."/>
            <person name="Jing Y."/>
            <person name="Jocker A."/>
            <person name="Kenton S.M."/>
            <person name="Kim D.J."/>
            <person name="Klee K."/>
            <person name="Lai H."/>
            <person name="Lang C."/>
            <person name="Lin S."/>
            <person name="Macmil S.L."/>
            <person name="Magdelenat G."/>
            <person name="Matthews L."/>
            <person name="McCorrison J."/>
            <person name="Monaghan E.L."/>
            <person name="Mun J.H."/>
            <person name="Najar F.Z."/>
            <person name="Nicholson C."/>
            <person name="Noirot C."/>
            <person name="O'Bleness M."/>
            <person name="Paule C.R."/>
            <person name="Poulain J."/>
            <person name="Prion F."/>
            <person name="Qin B."/>
            <person name="Qu C."/>
            <person name="Retzel E.F."/>
            <person name="Riddle C."/>
            <person name="Sallet E."/>
            <person name="Samain S."/>
            <person name="Samson N."/>
            <person name="Sanders I."/>
            <person name="Saurat O."/>
            <person name="Scarpelli C."/>
            <person name="Schiex T."/>
            <person name="Segurens B."/>
            <person name="Severin A.J."/>
            <person name="Sherrier D.J."/>
            <person name="Shi R."/>
            <person name="Sims S."/>
            <person name="Singer S.R."/>
            <person name="Sinharoy S."/>
            <person name="Sterck L."/>
            <person name="Viollet A."/>
            <person name="Wang B.B."/>
            <person name="Wang K."/>
            <person name="Wang M."/>
            <person name="Wang X."/>
            <person name="Warfsmann J."/>
            <person name="Weissenbach J."/>
            <person name="White D.D."/>
            <person name="White J.D."/>
            <person name="Wiley G.B."/>
            <person name="Wincker P."/>
            <person name="Xing Y."/>
            <person name="Yang L."/>
            <person name="Yao Z."/>
            <person name="Ying F."/>
            <person name="Zhai J."/>
            <person name="Zhou L."/>
            <person name="Zuber A."/>
            <person name="Denarie J."/>
            <person name="Dixon R.A."/>
            <person name="May G.D."/>
            <person name="Schwartz D.C."/>
            <person name="Rogers J."/>
            <person name="Quetier F."/>
            <person name="Town C.D."/>
            <person name="Roe B.A."/>
        </authorList>
    </citation>
    <scope>NUCLEOTIDE SEQUENCE [LARGE SCALE GENOMIC DNA]</scope>
    <source>
        <strain evidence="8">A17</strain>
        <strain evidence="9 10">cv. Jemalong A17</strain>
    </source>
</reference>
<dbReference type="UniPathway" id="UPA00143"/>
<dbReference type="GO" id="GO:0008270">
    <property type="term" value="F:zinc ion binding"/>
    <property type="evidence" value="ECO:0007669"/>
    <property type="project" value="UniProtKB-KW"/>
</dbReference>
<feature type="domain" description="Ubiquitin-like" evidence="6">
    <location>
        <begin position="260"/>
        <end position="335"/>
    </location>
</feature>
<dbReference type="PROSITE" id="PS51081">
    <property type="entry name" value="ZF_SIAH"/>
    <property type="match status" value="1"/>
</dbReference>
<dbReference type="eggNOG" id="KOG3002">
    <property type="taxonomic scope" value="Eukaryota"/>
</dbReference>
<evidence type="ECO:0000259" key="6">
    <source>
        <dbReference type="PROSITE" id="PS50053"/>
    </source>
</evidence>
<dbReference type="SUPFAM" id="SSF49599">
    <property type="entry name" value="TRAF domain-like"/>
    <property type="match status" value="1"/>
</dbReference>
<comment type="function">
    <text evidence="4">E3 ubiquitin-protein ligase that mediates ubiquitination and subsequent proteasomal degradation of target proteins. E3 ubiquitin ligases accept ubiquitin from an E2 ubiquitin-conjugating enzyme in the form of a thioester and then directly transfers the ubiquitin to targeted substrates. It probably triggers the ubiquitin-mediated degradation of different substrates.</text>
</comment>
<evidence type="ECO:0000313" key="10">
    <source>
        <dbReference type="Proteomes" id="UP000002051"/>
    </source>
</evidence>
<dbReference type="PROSITE" id="PS50053">
    <property type="entry name" value="UBIQUITIN_2"/>
    <property type="match status" value="1"/>
</dbReference>
<dbReference type="GO" id="GO:0016567">
    <property type="term" value="P:protein ubiquitination"/>
    <property type="evidence" value="ECO:0007669"/>
    <property type="project" value="UniProtKB-UniPathway"/>
</dbReference>
<dbReference type="Pfam" id="PF00240">
    <property type="entry name" value="ubiquitin"/>
    <property type="match status" value="1"/>
</dbReference>
<sequence>MEPVDSEKAVGKNSSVSLMISNPKVFDCCICFLLLSIPIFQCKTGHIVCFTCCSKLGNKCDKCSKCISLKRCRAFENLLQYIKMSCPNEKYGCRETIDYSQKTKHEEKCIYVPCYCPISGCDFVASSEVLSNHFSNKHEDSQIKFSYGQSFIVSLKSDDDAIILQEKYDGKLFILINSTITTLLGNAVNICCFGPNASESEYSYGIKARSQRCKLKLHSFVTNVQQVTLGTLSPEFLMIPNGSSKPLKLEICITCTNPVMQIFVRDLNGKIITLKVKSLDTIFSVKEQIHDKKTYPVQDQRLTFCCRQLHDSMTVADNNIQKDSTLHLTLRLLGD</sequence>
<evidence type="ECO:0000256" key="5">
    <source>
        <dbReference type="PROSITE-ProRule" id="PRU00455"/>
    </source>
</evidence>
<dbReference type="HOGENOM" id="CLU_040603_2_1_1"/>
<evidence type="ECO:0000259" key="7">
    <source>
        <dbReference type="PROSITE" id="PS51081"/>
    </source>
</evidence>
<feature type="domain" description="SIAH-type" evidence="7">
    <location>
        <begin position="81"/>
        <end position="139"/>
    </location>
</feature>
<dbReference type="EnsemblPlants" id="AES65367">
    <property type="protein sequence ID" value="AES65367"/>
    <property type="gene ID" value="MTR_2g038420"/>
</dbReference>
<dbReference type="PRINTS" id="PR00348">
    <property type="entry name" value="UBIQUITIN"/>
</dbReference>
<dbReference type="Proteomes" id="UP000002051">
    <property type="component" value="Chromosome 2"/>
</dbReference>
<evidence type="ECO:0000256" key="3">
    <source>
        <dbReference type="ARBA" id="ARBA00022833"/>
    </source>
</evidence>
<dbReference type="CDD" id="cd16571">
    <property type="entry name" value="RING-HC_SIAHs"/>
    <property type="match status" value="1"/>
</dbReference>
<keyword evidence="2 5" id="KW-0863">Zinc-finger</keyword>
<reference evidence="8 10" key="2">
    <citation type="journal article" date="2014" name="BMC Genomics">
        <title>An improved genome release (version Mt4.0) for the model legume Medicago truncatula.</title>
        <authorList>
            <person name="Tang H."/>
            <person name="Krishnakumar V."/>
            <person name="Bidwell S."/>
            <person name="Rosen B."/>
            <person name="Chan A."/>
            <person name="Zhou S."/>
            <person name="Gentzbittel L."/>
            <person name="Childs K.L."/>
            <person name="Yandell M."/>
            <person name="Gundlach H."/>
            <person name="Mayer K.F."/>
            <person name="Schwartz D.C."/>
            <person name="Town C.D."/>
        </authorList>
    </citation>
    <scope>GENOME REANNOTATION</scope>
    <source>
        <strain evidence="9 10">cv. Jemalong A17</strain>
    </source>
</reference>
<dbReference type="EMBL" id="CM001218">
    <property type="protein sequence ID" value="AES65367.2"/>
    <property type="molecule type" value="Genomic_DNA"/>
</dbReference>
<dbReference type="AlphaFoldDB" id="G7IIC4"/>
<dbReference type="Pfam" id="PF21361">
    <property type="entry name" value="Sina_ZnF"/>
    <property type="match status" value="1"/>
</dbReference>
<evidence type="ECO:0000256" key="1">
    <source>
        <dbReference type="ARBA" id="ARBA00022723"/>
    </source>
</evidence>
<dbReference type="OrthoDB" id="4788989at2759"/>
<reference evidence="9" key="3">
    <citation type="submission" date="2015-04" db="UniProtKB">
        <authorList>
            <consortium name="EnsemblPlants"/>
        </authorList>
    </citation>
    <scope>IDENTIFICATION</scope>
    <source>
        <strain evidence="9">cv. Jemalong A17</strain>
    </source>
</reference>
<dbReference type="InterPro" id="IPR019956">
    <property type="entry name" value="Ubiquitin_dom"/>
</dbReference>
<dbReference type="STRING" id="3880.G7IIC4"/>
<dbReference type="InterPro" id="IPR029071">
    <property type="entry name" value="Ubiquitin-like_domsf"/>
</dbReference>
<protein>
    <submittedName>
        <fullName evidence="8">Seven in absentia family protein</fullName>
    </submittedName>
</protein>
<dbReference type="InterPro" id="IPR013010">
    <property type="entry name" value="Znf_SIAH"/>
</dbReference>
<evidence type="ECO:0000313" key="8">
    <source>
        <dbReference type="EMBL" id="AES65367.2"/>
    </source>
</evidence>
<dbReference type="InterPro" id="IPR044286">
    <property type="entry name" value="SINL_plant"/>
</dbReference>